<dbReference type="Gene3D" id="3.30.200.20">
    <property type="entry name" value="Phosphorylase Kinase, domain 1"/>
    <property type="match status" value="1"/>
</dbReference>
<evidence type="ECO:0000259" key="4">
    <source>
        <dbReference type="PROSITE" id="PS50011"/>
    </source>
</evidence>
<proteinExistence type="predicted"/>
<dbReference type="PROSITE" id="PS00108">
    <property type="entry name" value="PROTEIN_KINASE_ST"/>
    <property type="match status" value="1"/>
</dbReference>
<keyword evidence="6" id="KW-1185">Reference proteome</keyword>
<dbReference type="Gene3D" id="1.10.510.10">
    <property type="entry name" value="Transferase(Phosphotransferase) domain 1"/>
    <property type="match status" value="1"/>
</dbReference>
<dbReference type="Proteomes" id="UP000266723">
    <property type="component" value="Unassembled WGS sequence"/>
</dbReference>
<dbReference type="InterPro" id="IPR000719">
    <property type="entry name" value="Prot_kinase_dom"/>
</dbReference>
<dbReference type="Pfam" id="PF07714">
    <property type="entry name" value="PK_Tyr_Ser-Thr"/>
    <property type="match status" value="1"/>
</dbReference>
<evidence type="ECO:0000256" key="1">
    <source>
        <dbReference type="ARBA" id="ARBA00022741"/>
    </source>
</evidence>
<organism evidence="5 6">
    <name type="scientific">Brassica cretica</name>
    <name type="common">Mustard</name>
    <dbReference type="NCBI Taxonomy" id="69181"/>
    <lineage>
        <taxon>Eukaryota</taxon>
        <taxon>Viridiplantae</taxon>
        <taxon>Streptophyta</taxon>
        <taxon>Embryophyta</taxon>
        <taxon>Tracheophyta</taxon>
        <taxon>Spermatophyta</taxon>
        <taxon>Magnoliopsida</taxon>
        <taxon>eudicotyledons</taxon>
        <taxon>Gunneridae</taxon>
        <taxon>Pentapetalae</taxon>
        <taxon>rosids</taxon>
        <taxon>malvids</taxon>
        <taxon>Brassicales</taxon>
        <taxon>Brassicaceae</taxon>
        <taxon>Brassiceae</taxon>
        <taxon>Brassica</taxon>
    </lineage>
</organism>
<reference evidence="5 6" key="1">
    <citation type="journal article" date="2020" name="BMC Genomics">
        <title>Intraspecific diversification of the crop wild relative Brassica cretica Lam. using demographic model selection.</title>
        <authorList>
            <person name="Kioukis A."/>
            <person name="Michalopoulou V.A."/>
            <person name="Briers L."/>
            <person name="Pirintsos S."/>
            <person name="Studholme D.J."/>
            <person name="Pavlidis P."/>
            <person name="Sarris P.F."/>
        </authorList>
    </citation>
    <scope>NUCLEOTIDE SEQUENCE [LARGE SCALE GENOMIC DNA]</scope>
    <source>
        <strain evidence="6">cv. PFS-1207/04</strain>
    </source>
</reference>
<dbReference type="SUPFAM" id="SSF56112">
    <property type="entry name" value="Protein kinase-like (PK-like)"/>
    <property type="match status" value="1"/>
</dbReference>
<protein>
    <recommendedName>
        <fullName evidence="4">Protein kinase domain-containing protein</fullName>
    </recommendedName>
</protein>
<evidence type="ECO:0000313" key="5">
    <source>
        <dbReference type="EMBL" id="KAF3568780.1"/>
    </source>
</evidence>
<comment type="caution">
    <text evidence="5">The sequence shown here is derived from an EMBL/GenBank/DDBJ whole genome shotgun (WGS) entry which is preliminary data.</text>
</comment>
<evidence type="ECO:0000313" key="6">
    <source>
        <dbReference type="Proteomes" id="UP000266723"/>
    </source>
</evidence>
<evidence type="ECO:0000256" key="3">
    <source>
        <dbReference type="SAM" id="MobiDB-lite"/>
    </source>
</evidence>
<sequence>MPSRRRHSYTGGSSPATASSSYSTSTLPDRSPAPSSTTDRPPPNSLARWISGIFIKCFTPPDSVSSKSFNDSEHDIPSRRSSTGSVQRHYYEFMSEIKTLAQVTHLSLVKYYGYLVHNDEKLLVVEYVPNGNLRDHLDCKEGKTLDMATRLDIATDVAHAITYLHMYTQPPIIHRDIKSSNILLTDNFRAKVADFGFARLAPDSESGATHVSTQVKGTAGYLDPEYLTTYQLTEKSDVYSFGVLLVELLTGRRPIELHREQKERITIRWAIKKFTSGDTISVLDPKLERNPANNLALEKVLEMAFQCLAPHRGSRPSMKKCSEILWGIRKDYRELLNTSL</sequence>
<gene>
    <name evidence="5" type="ORF">DY000_02010733</name>
</gene>
<name>A0ABQ7DAP9_BRACR</name>
<feature type="domain" description="Protein kinase" evidence="4">
    <location>
        <begin position="58"/>
        <end position="306"/>
    </location>
</feature>
<keyword evidence="2" id="KW-0067">ATP-binding</keyword>
<dbReference type="InterPro" id="IPR008271">
    <property type="entry name" value="Ser/Thr_kinase_AS"/>
</dbReference>
<dbReference type="EMBL" id="QGKV02000759">
    <property type="protein sequence ID" value="KAF3568780.1"/>
    <property type="molecule type" value="Genomic_DNA"/>
</dbReference>
<dbReference type="PROSITE" id="PS50011">
    <property type="entry name" value="PROTEIN_KINASE_DOM"/>
    <property type="match status" value="1"/>
</dbReference>
<keyword evidence="1" id="KW-0547">Nucleotide-binding</keyword>
<dbReference type="PANTHER" id="PTHR46008">
    <property type="entry name" value="LEAF RUST 10 DISEASE-RESISTANCE LOCUS RECEPTOR-LIKE PROTEIN KINASE-LIKE 1.4"/>
    <property type="match status" value="1"/>
</dbReference>
<accession>A0ABQ7DAP9</accession>
<feature type="region of interest" description="Disordered" evidence="3">
    <location>
        <begin position="1"/>
        <end position="44"/>
    </location>
</feature>
<dbReference type="SMART" id="SM00220">
    <property type="entry name" value="S_TKc"/>
    <property type="match status" value="1"/>
</dbReference>
<feature type="compositionally biased region" description="Low complexity" evidence="3">
    <location>
        <begin position="9"/>
        <end position="26"/>
    </location>
</feature>
<dbReference type="InterPro" id="IPR001245">
    <property type="entry name" value="Ser-Thr/Tyr_kinase_cat_dom"/>
</dbReference>
<evidence type="ECO:0000256" key="2">
    <source>
        <dbReference type="ARBA" id="ARBA00022840"/>
    </source>
</evidence>
<dbReference type="InterPro" id="IPR011009">
    <property type="entry name" value="Kinase-like_dom_sf"/>
</dbReference>
<dbReference type="PANTHER" id="PTHR46008:SF48">
    <property type="entry name" value="PROTEIN KINASE DOMAIN-CONTAINING PROTEIN"/>
    <property type="match status" value="1"/>
</dbReference>